<keyword evidence="5 7" id="KW-1133">Transmembrane helix</keyword>
<feature type="transmembrane region" description="Helical" evidence="7">
    <location>
        <begin position="214"/>
        <end position="233"/>
    </location>
</feature>
<protein>
    <submittedName>
        <fullName evidence="9">ABC transporter permease subunit</fullName>
    </submittedName>
</protein>
<dbReference type="AlphaFoldDB" id="A0A7C3WW24"/>
<dbReference type="Gene3D" id="1.10.3720.10">
    <property type="entry name" value="MetI-like"/>
    <property type="match status" value="1"/>
</dbReference>
<evidence type="ECO:0000256" key="7">
    <source>
        <dbReference type="RuleBase" id="RU363032"/>
    </source>
</evidence>
<dbReference type="PANTHER" id="PTHR30151:SF0">
    <property type="entry name" value="ABC TRANSPORTER PERMEASE PROTEIN MJ0413-RELATED"/>
    <property type="match status" value="1"/>
</dbReference>
<dbReference type="PROSITE" id="PS50928">
    <property type="entry name" value="ABC_TM1"/>
    <property type="match status" value="1"/>
</dbReference>
<proteinExistence type="inferred from homology"/>
<organism evidence="9">
    <name type="scientific">Dictyoglomus turgidum</name>
    <dbReference type="NCBI Taxonomy" id="513050"/>
    <lineage>
        <taxon>Bacteria</taxon>
        <taxon>Pseudomonadati</taxon>
        <taxon>Dictyoglomota</taxon>
        <taxon>Dictyoglomia</taxon>
        <taxon>Dictyoglomales</taxon>
        <taxon>Dictyoglomaceae</taxon>
        <taxon>Dictyoglomus</taxon>
    </lineage>
</organism>
<keyword evidence="4 7" id="KW-0812">Transmembrane</keyword>
<evidence type="ECO:0000259" key="8">
    <source>
        <dbReference type="PROSITE" id="PS50928"/>
    </source>
</evidence>
<keyword evidence="6 7" id="KW-0472">Membrane</keyword>
<evidence type="ECO:0000256" key="5">
    <source>
        <dbReference type="ARBA" id="ARBA00022989"/>
    </source>
</evidence>
<feature type="transmembrane region" description="Helical" evidence="7">
    <location>
        <begin position="52"/>
        <end position="79"/>
    </location>
</feature>
<feature type="domain" description="ABC transmembrane type-1" evidence="8">
    <location>
        <begin position="51"/>
        <end position="233"/>
    </location>
</feature>
<comment type="caution">
    <text evidence="9">The sequence shown here is derived from an EMBL/GenBank/DDBJ whole genome shotgun (WGS) entry which is preliminary data.</text>
</comment>
<evidence type="ECO:0000256" key="6">
    <source>
        <dbReference type="ARBA" id="ARBA00023136"/>
    </source>
</evidence>
<evidence type="ECO:0000313" key="9">
    <source>
        <dbReference type="EMBL" id="HGB31113.1"/>
    </source>
</evidence>
<dbReference type="GO" id="GO:0005886">
    <property type="term" value="C:plasma membrane"/>
    <property type="evidence" value="ECO:0007669"/>
    <property type="project" value="UniProtKB-SubCell"/>
</dbReference>
<dbReference type="GO" id="GO:0055085">
    <property type="term" value="P:transmembrane transport"/>
    <property type="evidence" value="ECO:0007669"/>
    <property type="project" value="InterPro"/>
</dbReference>
<dbReference type="SUPFAM" id="SSF161098">
    <property type="entry name" value="MetI-like"/>
    <property type="match status" value="1"/>
</dbReference>
<sequence>MKNSLRFKITFWIIFFLFWYLMGIRINSPTIFPYPHKVLLKTISLLSDTEFLYNLGITAIRSLVGLFLAFFIGFILGNIKNEKFYVGIRNIIDIFQSNPLIIWITLALLWFGFGSKTVIFTTFIMLFPNLYLSVYYALKNIPTEYIELFKIYPISKKNYITKFLIPYIKPFILPVLANSTISSFKISAMAEFFATNNGIGFLLSYAKTFLNTEYIYAISIYLFIISKFLEYIFRKMNILKEDLKL</sequence>
<evidence type="ECO:0000256" key="3">
    <source>
        <dbReference type="ARBA" id="ARBA00022475"/>
    </source>
</evidence>
<dbReference type="PANTHER" id="PTHR30151">
    <property type="entry name" value="ALKANE SULFONATE ABC TRANSPORTER-RELATED, MEMBRANE SUBUNIT"/>
    <property type="match status" value="1"/>
</dbReference>
<comment type="subcellular location">
    <subcellularLocation>
        <location evidence="1 7">Cell membrane</location>
        <topology evidence="1 7">Multi-pass membrane protein</topology>
    </subcellularLocation>
</comment>
<evidence type="ECO:0000256" key="2">
    <source>
        <dbReference type="ARBA" id="ARBA00022448"/>
    </source>
</evidence>
<comment type="similarity">
    <text evidence="7">Belongs to the binding-protein-dependent transport system permease family.</text>
</comment>
<feature type="transmembrane region" description="Helical" evidence="7">
    <location>
        <begin position="119"/>
        <end position="138"/>
    </location>
</feature>
<dbReference type="CDD" id="cd06261">
    <property type="entry name" value="TM_PBP2"/>
    <property type="match status" value="1"/>
</dbReference>
<name>A0A7C3WW24_9BACT</name>
<evidence type="ECO:0000256" key="1">
    <source>
        <dbReference type="ARBA" id="ARBA00004651"/>
    </source>
</evidence>
<feature type="transmembrane region" description="Helical" evidence="7">
    <location>
        <begin position="91"/>
        <end position="113"/>
    </location>
</feature>
<reference evidence="9" key="1">
    <citation type="journal article" date="2020" name="mSystems">
        <title>Genome- and Community-Level Interaction Insights into Carbon Utilization and Element Cycling Functions of Hydrothermarchaeota in Hydrothermal Sediment.</title>
        <authorList>
            <person name="Zhou Z."/>
            <person name="Liu Y."/>
            <person name="Xu W."/>
            <person name="Pan J."/>
            <person name="Luo Z.H."/>
            <person name="Li M."/>
        </authorList>
    </citation>
    <scope>NUCLEOTIDE SEQUENCE [LARGE SCALE GENOMIC DNA]</scope>
    <source>
        <strain evidence="9">SpSt-751</strain>
    </source>
</reference>
<feature type="transmembrane region" description="Helical" evidence="7">
    <location>
        <begin position="12"/>
        <end position="32"/>
    </location>
</feature>
<feature type="transmembrane region" description="Helical" evidence="7">
    <location>
        <begin position="159"/>
        <end position="177"/>
    </location>
</feature>
<dbReference type="InterPro" id="IPR000515">
    <property type="entry name" value="MetI-like"/>
</dbReference>
<gene>
    <name evidence="9" type="ORF">ENV35_04480</name>
</gene>
<dbReference type="Pfam" id="PF00528">
    <property type="entry name" value="BPD_transp_1"/>
    <property type="match status" value="1"/>
</dbReference>
<accession>A0A7C3WW24</accession>
<keyword evidence="3" id="KW-1003">Cell membrane</keyword>
<dbReference type="EMBL" id="DTGA01000103">
    <property type="protein sequence ID" value="HGB31113.1"/>
    <property type="molecule type" value="Genomic_DNA"/>
</dbReference>
<dbReference type="InterPro" id="IPR035906">
    <property type="entry name" value="MetI-like_sf"/>
</dbReference>
<keyword evidence="2 7" id="KW-0813">Transport</keyword>
<evidence type="ECO:0000256" key="4">
    <source>
        <dbReference type="ARBA" id="ARBA00022692"/>
    </source>
</evidence>